<dbReference type="AlphaFoldDB" id="A0A5N5WIB6"/>
<evidence type="ECO:0000313" key="2">
    <source>
        <dbReference type="Proteomes" id="UP000326565"/>
    </source>
</evidence>
<accession>A0A5N5WIB6</accession>
<keyword evidence="2" id="KW-1185">Reference proteome</keyword>
<organism evidence="1 2">
    <name type="scientific">Aspergillus leporis</name>
    <dbReference type="NCBI Taxonomy" id="41062"/>
    <lineage>
        <taxon>Eukaryota</taxon>
        <taxon>Fungi</taxon>
        <taxon>Dikarya</taxon>
        <taxon>Ascomycota</taxon>
        <taxon>Pezizomycotina</taxon>
        <taxon>Eurotiomycetes</taxon>
        <taxon>Eurotiomycetidae</taxon>
        <taxon>Eurotiales</taxon>
        <taxon>Aspergillaceae</taxon>
        <taxon>Aspergillus</taxon>
        <taxon>Aspergillus subgen. Circumdati</taxon>
    </lineage>
</organism>
<reference evidence="1 2" key="1">
    <citation type="submission" date="2019-04" db="EMBL/GenBank/DDBJ databases">
        <title>Friends and foes A comparative genomics study of 23 Aspergillus species from section Flavi.</title>
        <authorList>
            <consortium name="DOE Joint Genome Institute"/>
            <person name="Kjaerbolling I."/>
            <person name="Vesth T."/>
            <person name="Frisvad J.C."/>
            <person name="Nybo J.L."/>
            <person name="Theobald S."/>
            <person name="Kildgaard S."/>
            <person name="Isbrandt T."/>
            <person name="Kuo A."/>
            <person name="Sato A."/>
            <person name="Lyhne E.K."/>
            <person name="Kogle M.E."/>
            <person name="Wiebenga A."/>
            <person name="Kun R.S."/>
            <person name="Lubbers R.J."/>
            <person name="Makela M.R."/>
            <person name="Barry K."/>
            <person name="Chovatia M."/>
            <person name="Clum A."/>
            <person name="Daum C."/>
            <person name="Haridas S."/>
            <person name="He G."/>
            <person name="LaButti K."/>
            <person name="Lipzen A."/>
            <person name="Mondo S."/>
            <person name="Riley R."/>
            <person name="Salamov A."/>
            <person name="Simmons B.A."/>
            <person name="Magnuson J.K."/>
            <person name="Henrissat B."/>
            <person name="Mortensen U.H."/>
            <person name="Larsen T.O."/>
            <person name="Devries R.P."/>
            <person name="Grigoriev I.V."/>
            <person name="Machida M."/>
            <person name="Baker S.E."/>
            <person name="Andersen M.R."/>
        </authorList>
    </citation>
    <scope>NUCLEOTIDE SEQUENCE [LARGE SCALE GENOMIC DNA]</scope>
    <source>
        <strain evidence="1 2">CBS 151.66</strain>
    </source>
</reference>
<dbReference type="Proteomes" id="UP000326565">
    <property type="component" value="Unassembled WGS sequence"/>
</dbReference>
<evidence type="ECO:0000313" key="1">
    <source>
        <dbReference type="EMBL" id="KAB8068243.1"/>
    </source>
</evidence>
<protein>
    <submittedName>
        <fullName evidence="1">Uncharacterized protein</fullName>
    </submittedName>
</protein>
<proteinExistence type="predicted"/>
<dbReference type="OrthoDB" id="4424523at2759"/>
<name>A0A5N5WIB6_9EURO</name>
<sequence>MNATRVLRPIYNQLRLSTLRSFRSVDRFPTNIGRASPPVKRLYFHRIDFAPTIFKDRSFDDASAALLRKHFQEWAATASQEEQGVDNVRFPKSGRYRFFIVVDQEALESDPDAPTAEDCDENGFVSLVKGFWEPQELDEDDFAVYGVSN</sequence>
<dbReference type="EMBL" id="ML732406">
    <property type="protein sequence ID" value="KAB8068243.1"/>
    <property type="molecule type" value="Genomic_DNA"/>
</dbReference>
<gene>
    <name evidence="1" type="ORF">BDV29DRAFT_162567</name>
</gene>